<name>A0ABY7Q6B3_9ACTN</name>
<evidence type="ECO:0000256" key="2">
    <source>
        <dbReference type="SAM" id="Phobius"/>
    </source>
</evidence>
<feature type="transmembrane region" description="Helical" evidence="2">
    <location>
        <begin position="39"/>
        <end position="57"/>
    </location>
</feature>
<evidence type="ECO:0000313" key="4">
    <source>
        <dbReference type="Proteomes" id="UP001212821"/>
    </source>
</evidence>
<keyword evidence="2" id="KW-1133">Transmembrane helix</keyword>
<protein>
    <submittedName>
        <fullName evidence="3">Uncharacterized protein</fullName>
    </submittedName>
</protein>
<reference evidence="4" key="1">
    <citation type="submission" date="2022-12" db="EMBL/GenBank/DDBJ databases">
        <authorList>
            <person name="Mo P."/>
        </authorList>
    </citation>
    <scope>NUCLEOTIDE SEQUENCE [LARGE SCALE GENOMIC DNA]</scope>
    <source>
        <strain evidence="4">HUAS 3-15</strain>
    </source>
</reference>
<organism evidence="3 4">
    <name type="scientific">Kitasatospora cathayae</name>
    <dbReference type="NCBI Taxonomy" id="3004092"/>
    <lineage>
        <taxon>Bacteria</taxon>
        <taxon>Bacillati</taxon>
        <taxon>Actinomycetota</taxon>
        <taxon>Actinomycetes</taxon>
        <taxon>Kitasatosporales</taxon>
        <taxon>Streptomycetaceae</taxon>
        <taxon>Kitasatospora</taxon>
    </lineage>
</organism>
<dbReference type="Proteomes" id="UP001212821">
    <property type="component" value="Chromosome"/>
</dbReference>
<gene>
    <name evidence="3" type="ORF">O1G21_21690</name>
</gene>
<accession>A0ABY7Q6B3</accession>
<keyword evidence="2" id="KW-0812">Transmembrane</keyword>
<feature type="transmembrane region" description="Helical" evidence="2">
    <location>
        <begin position="6"/>
        <end position="32"/>
    </location>
</feature>
<sequence length="145" mass="15408">MWRVLLRVVLAAVPMLTIGMLGWIPMLYLALVHRRGRDWLVLVAVAAASIGGVALIGPSGKNSWQAVTGVVLLLGTMAFAPAYFLAVDLRPRPSDRGVPGQGTPGALPAAQPGYPSAGLPRQDRIGQVRAGLDELSAYLEQQERS</sequence>
<keyword evidence="4" id="KW-1185">Reference proteome</keyword>
<feature type="region of interest" description="Disordered" evidence="1">
    <location>
        <begin position="95"/>
        <end position="118"/>
    </location>
</feature>
<dbReference type="RefSeq" id="WP_270146188.1">
    <property type="nucleotide sequence ID" value="NZ_CP115450.1"/>
</dbReference>
<evidence type="ECO:0000313" key="3">
    <source>
        <dbReference type="EMBL" id="WBP88184.1"/>
    </source>
</evidence>
<feature type="transmembrane region" description="Helical" evidence="2">
    <location>
        <begin position="63"/>
        <end position="86"/>
    </location>
</feature>
<proteinExistence type="predicted"/>
<dbReference type="EMBL" id="CP115450">
    <property type="protein sequence ID" value="WBP88184.1"/>
    <property type="molecule type" value="Genomic_DNA"/>
</dbReference>
<evidence type="ECO:0000256" key="1">
    <source>
        <dbReference type="SAM" id="MobiDB-lite"/>
    </source>
</evidence>
<keyword evidence="2" id="KW-0472">Membrane</keyword>